<protein>
    <recommendedName>
        <fullName evidence="2">DUF4350 domain-containing protein</fullName>
    </recommendedName>
</protein>
<name>A0A840TSC6_9BACT</name>
<proteinExistence type="predicted"/>
<dbReference type="RefSeq" id="WP_184178368.1">
    <property type="nucleotide sequence ID" value="NZ_JACHGF010000011.1"/>
</dbReference>
<keyword evidence="1" id="KW-1133">Transmembrane helix</keyword>
<dbReference type="Pfam" id="PF14258">
    <property type="entry name" value="DUF4350"/>
    <property type="match status" value="1"/>
</dbReference>
<keyword evidence="1" id="KW-0472">Membrane</keyword>
<gene>
    <name evidence="3" type="ORF">HNQ92_005012</name>
</gene>
<reference evidence="3 4" key="1">
    <citation type="submission" date="2020-08" db="EMBL/GenBank/DDBJ databases">
        <title>Genomic Encyclopedia of Type Strains, Phase IV (KMG-IV): sequencing the most valuable type-strain genomes for metagenomic binning, comparative biology and taxonomic classification.</title>
        <authorList>
            <person name="Goeker M."/>
        </authorList>
    </citation>
    <scope>NUCLEOTIDE SEQUENCE [LARGE SCALE GENOMIC DNA]</scope>
    <source>
        <strain evidence="3 4">DSM 105074</strain>
    </source>
</reference>
<dbReference type="Proteomes" id="UP000557307">
    <property type="component" value="Unassembled WGS sequence"/>
</dbReference>
<dbReference type="InterPro" id="IPR025646">
    <property type="entry name" value="DUF4350"/>
</dbReference>
<evidence type="ECO:0000313" key="4">
    <source>
        <dbReference type="Proteomes" id="UP000557307"/>
    </source>
</evidence>
<feature type="domain" description="DUF4350" evidence="2">
    <location>
        <begin position="40"/>
        <end position="224"/>
    </location>
</feature>
<sequence length="406" mass="46804">MPFRLSRFHVFLLLALVGYGLFEYYRPKPIDWRPTFSNKDNIPFGTEVLYRLLPDLLQQPSIPSLRVPPFNHLREGQRPARSTCVYIQTNFSIDKNDREALLKYVREGNTVFISAYSFADSLLPTLGLRAVEHPPALRDTAQRVNFANPALRARQGYLFSQDDGRNYFRLGTSPRITVLGVNQRREPIFVRVAYGQGTFLLHNLPLAFTNYYVLAPSTSDYAFRALSYLPQQPTYWDEYQKQGRFGANESSVLRYIATEPALRAAYYLALIGLVAYALLAGKRRQRVIPVLEPPRNSSLEFVRTIGHMYYRRGDHANLARKRIQYFWLYVWERFGLRADDALREPEQLARKSGLALTEVQALLADIRRAEANAGFSAEALRALNEQIELFYQKTNEASGTFLRKMH</sequence>
<evidence type="ECO:0000256" key="1">
    <source>
        <dbReference type="SAM" id="Phobius"/>
    </source>
</evidence>
<keyword evidence="1" id="KW-0812">Transmembrane</keyword>
<keyword evidence="4" id="KW-1185">Reference proteome</keyword>
<organism evidence="3 4">
    <name type="scientific">Rhabdobacter roseus</name>
    <dbReference type="NCBI Taxonomy" id="1655419"/>
    <lineage>
        <taxon>Bacteria</taxon>
        <taxon>Pseudomonadati</taxon>
        <taxon>Bacteroidota</taxon>
        <taxon>Cytophagia</taxon>
        <taxon>Cytophagales</taxon>
        <taxon>Cytophagaceae</taxon>
        <taxon>Rhabdobacter</taxon>
    </lineage>
</organism>
<evidence type="ECO:0000313" key="3">
    <source>
        <dbReference type="EMBL" id="MBB5286851.1"/>
    </source>
</evidence>
<dbReference type="AlphaFoldDB" id="A0A840TSC6"/>
<dbReference type="EMBL" id="JACHGF010000011">
    <property type="protein sequence ID" value="MBB5286851.1"/>
    <property type="molecule type" value="Genomic_DNA"/>
</dbReference>
<comment type="caution">
    <text evidence="3">The sequence shown here is derived from an EMBL/GenBank/DDBJ whole genome shotgun (WGS) entry which is preliminary data.</text>
</comment>
<feature type="transmembrane region" description="Helical" evidence="1">
    <location>
        <begin position="264"/>
        <end position="281"/>
    </location>
</feature>
<evidence type="ECO:0000259" key="2">
    <source>
        <dbReference type="Pfam" id="PF14258"/>
    </source>
</evidence>
<accession>A0A840TSC6</accession>